<keyword evidence="4 6" id="KW-0862">Zinc</keyword>
<dbReference type="GO" id="GO:0046872">
    <property type="term" value="F:metal ion binding"/>
    <property type="evidence" value="ECO:0007669"/>
    <property type="project" value="UniProtKB-KW"/>
</dbReference>
<name>A0A0N4TNX7_BRUPA</name>
<sequence>MIVMEGFIDVRCGECSETVNDGFIANNHLWHCDHFHCSRCKSNITREYYIDNGNVVCVTCMLVQPMPCHKCGSAIHETYLEAMGYCWHQKCFLCYRCQKPFPKKCVEGAKYWLLNGHPYDNDCYWGARLDAQCFVK</sequence>
<dbReference type="Proteomes" id="UP000278627">
    <property type="component" value="Unassembled WGS sequence"/>
</dbReference>
<dbReference type="PROSITE" id="PS00478">
    <property type="entry name" value="LIM_DOMAIN_1"/>
    <property type="match status" value="1"/>
</dbReference>
<dbReference type="EMBL" id="UZAD01013178">
    <property type="protein sequence ID" value="VDN91371.1"/>
    <property type="molecule type" value="Genomic_DNA"/>
</dbReference>
<dbReference type="PROSITE" id="PS50023">
    <property type="entry name" value="LIM_DOMAIN_2"/>
    <property type="match status" value="1"/>
</dbReference>
<evidence type="ECO:0000259" key="7">
    <source>
        <dbReference type="PROSITE" id="PS50023"/>
    </source>
</evidence>
<evidence type="ECO:0000256" key="4">
    <source>
        <dbReference type="ARBA" id="ARBA00022833"/>
    </source>
</evidence>
<evidence type="ECO:0000313" key="9">
    <source>
        <dbReference type="Proteomes" id="UP000278627"/>
    </source>
</evidence>
<evidence type="ECO:0000313" key="10">
    <source>
        <dbReference type="WBParaSite" id="BPAG_0001022301-mRNA-1"/>
    </source>
</evidence>
<dbReference type="SUPFAM" id="SSF57716">
    <property type="entry name" value="Glucocorticoid receptor-like (DNA-binding domain)"/>
    <property type="match status" value="1"/>
</dbReference>
<dbReference type="Gene3D" id="2.10.110.10">
    <property type="entry name" value="Cysteine Rich Protein"/>
    <property type="match status" value="2"/>
</dbReference>
<dbReference type="WBParaSite" id="BPAG_0001022301-mRNA-1">
    <property type="protein sequence ID" value="BPAG_0001022301-mRNA-1"/>
    <property type="gene ID" value="BPAG_0001022301"/>
</dbReference>
<keyword evidence="2 6" id="KW-0479">Metal-binding</keyword>
<evidence type="ECO:0000256" key="1">
    <source>
        <dbReference type="ARBA" id="ARBA00009611"/>
    </source>
</evidence>
<accession>A0A0N4TNX7</accession>
<gene>
    <name evidence="8" type="ORF">BPAG_LOCUS10185</name>
</gene>
<dbReference type="PANTHER" id="PTHR24212:SF8">
    <property type="entry name" value="LIM ZINC FINGER DOMAIN CONTAINING PROTEIN"/>
    <property type="match status" value="1"/>
</dbReference>
<protein>
    <submittedName>
        <fullName evidence="10">LIM zinc-binding domain-containing protein</fullName>
    </submittedName>
</protein>
<evidence type="ECO:0000256" key="3">
    <source>
        <dbReference type="ARBA" id="ARBA00022737"/>
    </source>
</evidence>
<organism evidence="10">
    <name type="scientific">Brugia pahangi</name>
    <name type="common">Filarial nematode worm</name>
    <dbReference type="NCBI Taxonomy" id="6280"/>
    <lineage>
        <taxon>Eukaryota</taxon>
        <taxon>Metazoa</taxon>
        <taxon>Ecdysozoa</taxon>
        <taxon>Nematoda</taxon>
        <taxon>Chromadorea</taxon>
        <taxon>Rhabditida</taxon>
        <taxon>Spirurina</taxon>
        <taxon>Spiruromorpha</taxon>
        <taxon>Filarioidea</taxon>
        <taxon>Onchocercidae</taxon>
        <taxon>Brugia</taxon>
    </lineage>
</organism>
<evidence type="ECO:0000256" key="6">
    <source>
        <dbReference type="PROSITE-ProRule" id="PRU00125"/>
    </source>
</evidence>
<dbReference type="PANTHER" id="PTHR24212">
    <property type="entry name" value="ZYXIN/TRIP6"/>
    <property type="match status" value="1"/>
</dbReference>
<keyword evidence="3" id="KW-0677">Repeat</keyword>
<keyword evidence="9" id="KW-1185">Reference proteome</keyword>
<evidence type="ECO:0000256" key="5">
    <source>
        <dbReference type="ARBA" id="ARBA00023038"/>
    </source>
</evidence>
<reference evidence="10" key="1">
    <citation type="submission" date="2017-02" db="UniProtKB">
        <authorList>
            <consortium name="WormBaseParasite"/>
        </authorList>
    </citation>
    <scope>IDENTIFICATION</scope>
</reference>
<keyword evidence="5 6" id="KW-0440">LIM domain</keyword>
<comment type="similarity">
    <text evidence="1">Belongs to the zyxin/ajuba family.</text>
</comment>
<dbReference type="AlphaFoldDB" id="A0A0N4TNX7"/>
<dbReference type="InterPro" id="IPR001781">
    <property type="entry name" value="Znf_LIM"/>
</dbReference>
<evidence type="ECO:0000313" key="8">
    <source>
        <dbReference type="EMBL" id="VDN91371.1"/>
    </source>
</evidence>
<dbReference type="SMART" id="SM00132">
    <property type="entry name" value="LIM"/>
    <property type="match status" value="2"/>
</dbReference>
<reference evidence="8 9" key="2">
    <citation type="submission" date="2018-11" db="EMBL/GenBank/DDBJ databases">
        <authorList>
            <consortium name="Pathogen Informatics"/>
        </authorList>
    </citation>
    <scope>NUCLEOTIDE SEQUENCE [LARGE SCALE GENOMIC DNA]</scope>
</reference>
<dbReference type="Pfam" id="PF00412">
    <property type="entry name" value="LIM"/>
    <property type="match status" value="2"/>
</dbReference>
<evidence type="ECO:0000256" key="2">
    <source>
        <dbReference type="ARBA" id="ARBA00022723"/>
    </source>
</evidence>
<dbReference type="CDD" id="cd08368">
    <property type="entry name" value="LIM"/>
    <property type="match status" value="1"/>
</dbReference>
<dbReference type="STRING" id="6280.A0A0N4TNX7"/>
<feature type="domain" description="LIM zinc-binding" evidence="7">
    <location>
        <begin position="66"/>
        <end position="130"/>
    </location>
</feature>
<proteinExistence type="inferred from homology"/>